<proteinExistence type="predicted"/>
<keyword evidence="1" id="KW-0472">Membrane</keyword>
<reference evidence="2 3" key="1">
    <citation type="submission" date="2020-02" db="EMBL/GenBank/DDBJ databases">
        <title>Draft genome sequence of two Spirosoma agri KCTC 52727 and Spirosoma terrae KCTC 52035.</title>
        <authorList>
            <person name="Rojas J."/>
            <person name="Ambika Manirajan B."/>
            <person name="Suarez C."/>
            <person name="Ratering S."/>
            <person name="Schnell S."/>
        </authorList>
    </citation>
    <scope>NUCLEOTIDE SEQUENCE [LARGE SCALE GENOMIC DNA]</scope>
    <source>
        <strain evidence="2 3">KCTC 52035</strain>
    </source>
</reference>
<accession>A0A6L9L129</accession>
<name>A0A6L9L129_9BACT</name>
<feature type="transmembrane region" description="Helical" evidence="1">
    <location>
        <begin position="7"/>
        <end position="28"/>
    </location>
</feature>
<feature type="transmembrane region" description="Helical" evidence="1">
    <location>
        <begin position="72"/>
        <end position="91"/>
    </location>
</feature>
<evidence type="ECO:0000313" key="2">
    <source>
        <dbReference type="EMBL" id="NDU94020.1"/>
    </source>
</evidence>
<keyword evidence="1" id="KW-0812">Transmembrane</keyword>
<dbReference type="RefSeq" id="WP_163943068.1">
    <property type="nucleotide sequence ID" value="NZ_JAAFZH010000001.1"/>
</dbReference>
<dbReference type="AlphaFoldDB" id="A0A6L9L129"/>
<feature type="transmembrane region" description="Helical" evidence="1">
    <location>
        <begin position="40"/>
        <end position="60"/>
    </location>
</feature>
<dbReference type="Proteomes" id="UP000474175">
    <property type="component" value="Unassembled WGS sequence"/>
</dbReference>
<keyword evidence="3" id="KW-1185">Reference proteome</keyword>
<feature type="transmembrane region" description="Helical" evidence="1">
    <location>
        <begin position="192"/>
        <end position="212"/>
    </location>
</feature>
<evidence type="ECO:0000256" key="1">
    <source>
        <dbReference type="SAM" id="Phobius"/>
    </source>
</evidence>
<feature type="transmembrane region" description="Helical" evidence="1">
    <location>
        <begin position="218"/>
        <end position="240"/>
    </location>
</feature>
<protein>
    <submittedName>
        <fullName evidence="2">Uncharacterized protein</fullName>
    </submittedName>
</protein>
<dbReference type="EMBL" id="JAAFZH010000001">
    <property type="protein sequence ID" value="NDU94020.1"/>
    <property type="molecule type" value="Genomic_DNA"/>
</dbReference>
<comment type="caution">
    <text evidence="2">The sequence shown here is derived from an EMBL/GenBank/DDBJ whole genome shotgun (WGS) entry which is preliminary data.</text>
</comment>
<organism evidence="2 3">
    <name type="scientific">Spirosoma terrae</name>
    <dbReference type="NCBI Taxonomy" id="1968276"/>
    <lineage>
        <taxon>Bacteria</taxon>
        <taxon>Pseudomonadati</taxon>
        <taxon>Bacteroidota</taxon>
        <taxon>Cytophagia</taxon>
        <taxon>Cytophagales</taxon>
        <taxon>Cytophagaceae</taxon>
        <taxon>Spirosoma</taxon>
    </lineage>
</organism>
<evidence type="ECO:0000313" key="3">
    <source>
        <dbReference type="Proteomes" id="UP000474175"/>
    </source>
</evidence>
<sequence>MNLPLSSFRWILLFTGLVVLIIGAELFAVQSSAFSRYPDWVSTGVTIDMVVIIPAFYYVLIVRQLKINAKSLLAVFGVALSITTRILPANHQQFIDLLRQSLILLELFFVGYALLRIKQLISHYQQLSVQNPDFTRNLLHSLDTILGHSRFNRILVSELSILRYGLLGSWVPVEKTAADKAFSSHQASGQTALTIGLILIGLIETVVLHVLLNRWSPVVAWCATIAGFYGLLFFVADLVATIKRPVLIRDNQVIFRFGLRSYGEVAIHLIDQIVAINDKPERHSDLLTGTLLAAPNLLITLREPVVMSGPFGTQRSVRRIALFIDNKQQFIQELTH</sequence>
<keyword evidence="1" id="KW-1133">Transmembrane helix</keyword>
<gene>
    <name evidence="2" type="ORF">GK108_03980</name>
</gene>